<dbReference type="InterPro" id="IPR052189">
    <property type="entry name" value="L-asp_N-monooxygenase_NS-form"/>
</dbReference>
<evidence type="ECO:0000259" key="1">
    <source>
        <dbReference type="Pfam" id="PF13454"/>
    </source>
</evidence>
<proteinExistence type="predicted"/>
<keyword evidence="3" id="KW-1185">Reference proteome</keyword>
<dbReference type="Proteomes" id="UP000199664">
    <property type="component" value="Unassembled WGS sequence"/>
</dbReference>
<dbReference type="STRING" id="1036779.SAMN04515666_10751"/>
<evidence type="ECO:0000313" key="2">
    <source>
        <dbReference type="EMBL" id="SEM07289.1"/>
    </source>
</evidence>
<protein>
    <submittedName>
        <fullName evidence="2">Uncharacterized NAD(P)/FAD-binding protein YdhS</fullName>
    </submittedName>
</protein>
<sequence length="457" mass="50346">MTAAPGKHIIIVGGGASGVLMACHLLRDPRDNCVVTLIERRERVGPGLAFSTDRPEHLLNVRAANMSAFPDDPLHFWHWLSEAAASRFEPCPDPYCFAPRHLYGEYMSQLIAQERAGPDGQDRLTIVRGECRTIEERAGRVVATIDDGTTHLGQVAILATGNEAYDWQQADRHVSPWTAEATRAAEIGKPILILGTGLSMVDYVLTLLQKGFAGPIHALSRRGLLPRVHRDASPVRFDKEDIPFGASGASLLRWFRARLADHERQDGDWRGVVDGVRPFSQEIWWKLSSRSKARLLEHARAHWDVHRHRMAPQADRQLQNAMASGQLRILSGRMLSCEAGEHGLSVSYRPRGQPDPEMLSVGSIIDCRGITGDPFLSTNPVLQSLLRQGLARVDALRIGIDVSADHAVLDASGAASRRLFAIGPLTRAAFWETVAIPDIREQCTRLARQIGLLSVAA</sequence>
<dbReference type="AlphaFoldDB" id="A0A1H7VEH8"/>
<dbReference type="PROSITE" id="PS51257">
    <property type="entry name" value="PROKAR_LIPOPROTEIN"/>
    <property type="match status" value="1"/>
</dbReference>
<reference evidence="3" key="1">
    <citation type="submission" date="2016-10" db="EMBL/GenBank/DDBJ databases">
        <authorList>
            <person name="Varghese N."/>
            <person name="Submissions S."/>
        </authorList>
    </citation>
    <scope>NUCLEOTIDE SEQUENCE [LARGE SCALE GENOMIC DNA]</scope>
    <source>
        <strain evidence="3">LMG 26383,CCUG 61248,R- 45681</strain>
    </source>
</reference>
<dbReference type="OrthoDB" id="101972at2"/>
<accession>A0A1H7VEH8</accession>
<dbReference type="InterPro" id="IPR038732">
    <property type="entry name" value="HpyO/CreE_NAD-binding"/>
</dbReference>
<dbReference type="RefSeq" id="WP_091838561.1">
    <property type="nucleotide sequence ID" value="NZ_FOAN01000007.1"/>
</dbReference>
<feature type="domain" description="FAD-dependent urate hydroxylase HpyO/Asp monooxygenase CreE-like FAD/NAD(P)-binding" evidence="1">
    <location>
        <begin position="10"/>
        <end position="162"/>
    </location>
</feature>
<organism evidence="2 3">
    <name type="scientific">Bosea lupini</name>
    <dbReference type="NCBI Taxonomy" id="1036779"/>
    <lineage>
        <taxon>Bacteria</taxon>
        <taxon>Pseudomonadati</taxon>
        <taxon>Pseudomonadota</taxon>
        <taxon>Alphaproteobacteria</taxon>
        <taxon>Hyphomicrobiales</taxon>
        <taxon>Boseaceae</taxon>
        <taxon>Bosea</taxon>
    </lineage>
</organism>
<name>A0A1H7VEH8_9HYPH</name>
<gene>
    <name evidence="2" type="ORF">SAMN04515666_10751</name>
</gene>
<dbReference type="InterPro" id="IPR036188">
    <property type="entry name" value="FAD/NAD-bd_sf"/>
</dbReference>
<dbReference type="Gene3D" id="3.50.50.60">
    <property type="entry name" value="FAD/NAD(P)-binding domain"/>
    <property type="match status" value="1"/>
</dbReference>
<evidence type="ECO:0000313" key="3">
    <source>
        <dbReference type="Proteomes" id="UP000199664"/>
    </source>
</evidence>
<dbReference type="PANTHER" id="PTHR40254">
    <property type="entry name" value="BLR0577 PROTEIN"/>
    <property type="match status" value="1"/>
</dbReference>
<dbReference type="SUPFAM" id="SSF51905">
    <property type="entry name" value="FAD/NAD(P)-binding domain"/>
    <property type="match status" value="1"/>
</dbReference>
<dbReference type="PANTHER" id="PTHR40254:SF1">
    <property type="entry name" value="BLR0577 PROTEIN"/>
    <property type="match status" value="1"/>
</dbReference>
<dbReference type="Pfam" id="PF13454">
    <property type="entry name" value="NAD_binding_9"/>
    <property type="match status" value="1"/>
</dbReference>
<dbReference type="EMBL" id="FOAN01000007">
    <property type="protein sequence ID" value="SEM07289.1"/>
    <property type="molecule type" value="Genomic_DNA"/>
</dbReference>